<organism evidence="1 2">
    <name type="scientific">Caproicibacterium amylolyticum</name>
    <dbReference type="NCBI Taxonomy" id="2766537"/>
    <lineage>
        <taxon>Bacteria</taxon>
        <taxon>Bacillati</taxon>
        <taxon>Bacillota</taxon>
        <taxon>Clostridia</taxon>
        <taxon>Eubacteriales</taxon>
        <taxon>Oscillospiraceae</taxon>
        <taxon>Caproicibacterium</taxon>
    </lineage>
</organism>
<reference evidence="1 2" key="1">
    <citation type="submission" date="2020-08" db="EMBL/GenBank/DDBJ databases">
        <authorList>
            <person name="Ren C."/>
            <person name="Gu Y."/>
            <person name="Xu Y."/>
        </authorList>
    </citation>
    <scope>NUCLEOTIDE SEQUENCE [LARGE SCALE GENOMIC DNA]</scope>
    <source>
        <strain evidence="1 2">LBM18003</strain>
    </source>
</reference>
<name>A0A7G9WJE3_9FIRM</name>
<evidence type="ECO:0000313" key="2">
    <source>
        <dbReference type="Proteomes" id="UP000516046"/>
    </source>
</evidence>
<keyword evidence="2" id="KW-1185">Reference proteome</keyword>
<protein>
    <submittedName>
        <fullName evidence="1">Uncharacterized protein</fullName>
    </submittedName>
</protein>
<dbReference type="RefSeq" id="WP_212507872.1">
    <property type="nucleotide sequence ID" value="NZ_CP060696.1"/>
</dbReference>
<accession>A0A7G9WJE3</accession>
<dbReference type="EMBL" id="CP060696">
    <property type="protein sequence ID" value="QNO18805.1"/>
    <property type="molecule type" value="Genomic_DNA"/>
</dbReference>
<dbReference type="Proteomes" id="UP000516046">
    <property type="component" value="Chromosome"/>
</dbReference>
<evidence type="ECO:0000313" key="1">
    <source>
        <dbReference type="EMBL" id="QNO18805.1"/>
    </source>
</evidence>
<gene>
    <name evidence="1" type="ORF">H6X83_03995</name>
</gene>
<dbReference type="KEGG" id="caml:H6X83_03995"/>
<dbReference type="AlphaFoldDB" id="A0A7G9WJE3"/>
<proteinExistence type="predicted"/>
<sequence>MATTIKFANGSTFPAVSVLAGQTYMQNAQRKTLEIHIKKSDADFATLDAATQNPASFTVSDGTCDNVYNNYSLRAGLALKPIVTAQATDTAPEQTEDQYIVTLAQLSYIEVQLAAILAAQGGTK</sequence>